<reference evidence="1" key="1">
    <citation type="submission" date="2020-04" db="EMBL/GenBank/DDBJ databases">
        <title>Hybrid Assembly of Korean Phytophthora infestans isolates.</title>
        <authorList>
            <person name="Prokchorchik M."/>
            <person name="Lee Y."/>
            <person name="Seo J."/>
            <person name="Cho J.-H."/>
            <person name="Park Y.-E."/>
            <person name="Jang D.-C."/>
            <person name="Im J.-S."/>
            <person name="Choi J.-G."/>
            <person name="Park H.-J."/>
            <person name="Lee G.-B."/>
            <person name="Lee Y.-G."/>
            <person name="Hong S.-Y."/>
            <person name="Cho K."/>
            <person name="Sohn K.H."/>
        </authorList>
    </citation>
    <scope>NUCLEOTIDE SEQUENCE</scope>
    <source>
        <strain evidence="1">KR_1_A1</strain>
        <strain evidence="3">KR_2_A2</strain>
    </source>
</reference>
<name>A0A833STC9_PHYIN</name>
<keyword evidence="7" id="KW-1185">Reference proteome</keyword>
<dbReference type="Proteomes" id="UP000704712">
    <property type="component" value="Unassembled WGS sequence"/>
</dbReference>
<dbReference type="AlphaFoldDB" id="A0A833STC9"/>
<gene>
    <name evidence="1" type="ORF">GN244_ATG10138</name>
    <name evidence="2" type="ORF">GN244_ATG10139</name>
    <name evidence="3" type="ORF">GN958_ATG04724</name>
    <name evidence="4" type="ORF">GN958_ATG04727</name>
    <name evidence="5" type="ORF">GN958_ATG04730</name>
    <name evidence="6" type="ORF">GN958_ATG04733</name>
</gene>
<evidence type="ECO:0000313" key="5">
    <source>
        <dbReference type="EMBL" id="KAF4146064.1"/>
    </source>
</evidence>
<dbReference type="EMBL" id="WSZM01000232">
    <property type="protein sequence ID" value="KAF4037809.1"/>
    <property type="molecule type" value="Genomic_DNA"/>
</dbReference>
<evidence type="ECO:0000313" key="2">
    <source>
        <dbReference type="EMBL" id="KAF4037810.1"/>
    </source>
</evidence>
<dbReference type="EMBL" id="JAACNO010000648">
    <property type="protein sequence ID" value="KAF4146061.1"/>
    <property type="molecule type" value="Genomic_DNA"/>
</dbReference>
<proteinExistence type="predicted"/>
<dbReference type="EMBL" id="JAACNO010000648">
    <property type="protein sequence ID" value="KAF4146064.1"/>
    <property type="molecule type" value="Genomic_DNA"/>
</dbReference>
<evidence type="ECO:0000313" key="1">
    <source>
        <dbReference type="EMBL" id="KAF4037809.1"/>
    </source>
</evidence>
<evidence type="ECO:0000313" key="4">
    <source>
        <dbReference type="EMBL" id="KAF4146061.1"/>
    </source>
</evidence>
<dbReference type="Proteomes" id="UP000602510">
    <property type="component" value="Unassembled WGS sequence"/>
</dbReference>
<evidence type="ECO:0000313" key="7">
    <source>
        <dbReference type="Proteomes" id="UP000602510"/>
    </source>
</evidence>
<protein>
    <submittedName>
        <fullName evidence="1">Uncharacterized protein</fullName>
    </submittedName>
</protein>
<dbReference type="EMBL" id="WSZM01000232">
    <property type="protein sequence ID" value="KAF4037810.1"/>
    <property type="molecule type" value="Genomic_DNA"/>
</dbReference>
<sequence length="79" mass="8989">MGWPHQRDRAYVIVNQTPVEHGDTRSQHTERQGCWLVVGRSLDVDDVDAWSEHSTAYENWLSTAPESSPDMKTVVVEHG</sequence>
<organism evidence="1 7">
    <name type="scientific">Phytophthora infestans</name>
    <name type="common">Potato late blight agent</name>
    <name type="synonym">Botrytis infestans</name>
    <dbReference type="NCBI Taxonomy" id="4787"/>
    <lineage>
        <taxon>Eukaryota</taxon>
        <taxon>Sar</taxon>
        <taxon>Stramenopiles</taxon>
        <taxon>Oomycota</taxon>
        <taxon>Peronosporomycetes</taxon>
        <taxon>Peronosporales</taxon>
        <taxon>Peronosporaceae</taxon>
        <taxon>Phytophthora</taxon>
    </lineage>
</organism>
<dbReference type="EMBL" id="JAACNO010000648">
    <property type="protein sequence ID" value="KAF4146058.1"/>
    <property type="molecule type" value="Genomic_DNA"/>
</dbReference>
<comment type="caution">
    <text evidence="1">The sequence shown here is derived from an EMBL/GenBank/DDBJ whole genome shotgun (WGS) entry which is preliminary data.</text>
</comment>
<evidence type="ECO:0000313" key="6">
    <source>
        <dbReference type="EMBL" id="KAF4146067.1"/>
    </source>
</evidence>
<accession>A0A833STC9</accession>
<dbReference type="EMBL" id="JAACNO010000648">
    <property type="protein sequence ID" value="KAF4146067.1"/>
    <property type="molecule type" value="Genomic_DNA"/>
</dbReference>
<evidence type="ECO:0000313" key="3">
    <source>
        <dbReference type="EMBL" id="KAF4146058.1"/>
    </source>
</evidence>